<evidence type="ECO:0000256" key="1">
    <source>
        <dbReference type="SAM" id="MobiDB-lite"/>
    </source>
</evidence>
<proteinExistence type="predicted"/>
<accession>A0A6J4VMV7</accession>
<name>A0A6J4VMV7_9BACT</name>
<sequence length="62" mass="6839">RRSGFRTGRTPASSRKAGFRPSSSVRARLRRPTPSTSRFPSRNWLAPPLSTGRLPSDSDQIG</sequence>
<protein>
    <submittedName>
        <fullName evidence="2">Uncharacterized protein</fullName>
    </submittedName>
</protein>
<feature type="non-terminal residue" evidence="2">
    <location>
        <position position="1"/>
    </location>
</feature>
<feature type="non-terminal residue" evidence="2">
    <location>
        <position position="62"/>
    </location>
</feature>
<feature type="region of interest" description="Disordered" evidence="1">
    <location>
        <begin position="1"/>
        <end position="62"/>
    </location>
</feature>
<gene>
    <name evidence="2" type="ORF">AVDCRST_MAG87-3550</name>
</gene>
<evidence type="ECO:0000313" key="2">
    <source>
        <dbReference type="EMBL" id="CAA9582594.1"/>
    </source>
</evidence>
<reference evidence="2" key="1">
    <citation type="submission" date="2020-02" db="EMBL/GenBank/DDBJ databases">
        <authorList>
            <person name="Meier V. D."/>
        </authorList>
    </citation>
    <scope>NUCLEOTIDE SEQUENCE</scope>
    <source>
        <strain evidence="2">AVDCRST_MAG87</strain>
    </source>
</reference>
<dbReference type="EMBL" id="CADCWJ010000778">
    <property type="protein sequence ID" value="CAA9582594.1"/>
    <property type="molecule type" value="Genomic_DNA"/>
</dbReference>
<dbReference type="AlphaFoldDB" id="A0A6J4VMV7"/>
<organism evidence="2">
    <name type="scientific">uncultured Thermomicrobiales bacterium</name>
    <dbReference type="NCBI Taxonomy" id="1645740"/>
    <lineage>
        <taxon>Bacteria</taxon>
        <taxon>Pseudomonadati</taxon>
        <taxon>Thermomicrobiota</taxon>
        <taxon>Thermomicrobia</taxon>
        <taxon>Thermomicrobiales</taxon>
        <taxon>environmental samples</taxon>
    </lineage>
</organism>